<gene>
    <name evidence="1" type="ORF">COU86_00835</name>
</gene>
<evidence type="ECO:0000313" key="1">
    <source>
        <dbReference type="EMBL" id="PJE61079.1"/>
    </source>
</evidence>
<accession>A0A2M8KME1</accession>
<evidence type="ECO:0008006" key="3">
    <source>
        <dbReference type="Google" id="ProtNLM"/>
    </source>
</evidence>
<protein>
    <recommendedName>
        <fullName evidence="3">Transcriptional regulator</fullName>
    </recommendedName>
</protein>
<sequence length="177" mass="20892">MYKIDKLLKQKQSLFHTRDLALLWGISNNNTLYTTIKRYLKKGVLIPIYKGFYSTISLDKIDPLTLGFSYLHRFSYLSCETILIKEGVIFQKESYLTFVSNLSKKFTIANYSFLVRKLKEEFLFNPFGIEKKENIFVATLERAVADLLYLNPYFHFDNKKIIKWNGVKKIQKEVGYL</sequence>
<proteinExistence type="predicted"/>
<reference evidence="2" key="1">
    <citation type="submission" date="2017-09" db="EMBL/GenBank/DDBJ databases">
        <title>Depth-based differentiation of microbial function through sediment-hosted aquifers and enrichment of novel symbionts in the deep terrestrial subsurface.</title>
        <authorList>
            <person name="Probst A.J."/>
            <person name="Ladd B."/>
            <person name="Jarett J.K."/>
            <person name="Geller-Mcgrath D.E."/>
            <person name="Sieber C.M.K."/>
            <person name="Emerson J.B."/>
            <person name="Anantharaman K."/>
            <person name="Thomas B.C."/>
            <person name="Malmstrom R."/>
            <person name="Stieglmeier M."/>
            <person name="Klingl A."/>
            <person name="Woyke T."/>
            <person name="Ryan C.M."/>
            <person name="Banfield J.F."/>
        </authorList>
    </citation>
    <scope>NUCLEOTIDE SEQUENCE [LARGE SCALE GENOMIC DNA]</scope>
</reference>
<evidence type="ECO:0000313" key="2">
    <source>
        <dbReference type="Proteomes" id="UP000231434"/>
    </source>
</evidence>
<dbReference type="EMBL" id="PFEB01000008">
    <property type="protein sequence ID" value="PJE61079.1"/>
    <property type="molecule type" value="Genomic_DNA"/>
</dbReference>
<comment type="caution">
    <text evidence="1">The sequence shown here is derived from an EMBL/GenBank/DDBJ whole genome shotgun (WGS) entry which is preliminary data.</text>
</comment>
<name>A0A2M8KME1_9BACT</name>
<dbReference type="AlphaFoldDB" id="A0A2M8KME1"/>
<dbReference type="Proteomes" id="UP000231434">
    <property type="component" value="Unassembled WGS sequence"/>
</dbReference>
<organism evidence="1 2">
    <name type="scientific">Candidatus Roizmanbacteria bacterium CG10_big_fil_rev_8_21_14_0_10_36_26</name>
    <dbReference type="NCBI Taxonomy" id="1974851"/>
    <lineage>
        <taxon>Bacteria</taxon>
        <taxon>Candidatus Roizmaniibacteriota</taxon>
    </lineage>
</organism>